<protein>
    <submittedName>
        <fullName evidence="2">Uncharacterized protein</fullName>
    </submittedName>
</protein>
<keyword evidence="3" id="KW-1185">Reference proteome</keyword>
<sequence length="458" mass="52790">MIVEGSNISTVKNSEENSFKQVTTSGFLERSDTGKRPVRKKSSVKRINTDGSILRNLPSNESPVKYMNSHKSGHKGANPDIQAVLKGIQKISAKDNKGGLVTRNISKSTNFKTFYSTAYSNKKSRILNESSRKKLDTPEAKKSIENMEKLYIENLQRRGNWDCKHPRYGENRAEIKLKKYLKKWGDKKSKKESEARRNRESQYLINRFKSIGYNSKDNFSSPHRQARLKEQIYKCKQFQNMMRDLRKHKKGSKPNRIQELQDVVKSSYFYVSEDKNQKLCSKVEKSNIILMDSKSGDEERVETPDIHAKTIEDKYGRINSIRKFYGLKCKNKGKKDKIKLDNIFKSQGDHSSLSYYTNMNDGHANSTGPYTSISARNKNISKYFGKNGKEAQLEEIQQIKDCLAKANTLCSARAIEKAVLMPEELHAYSQMKSYPRPTLLSSPFNKEKTKSRSRRIRK</sequence>
<organism evidence="2 3">
    <name type="scientific">Euplotes crassus</name>
    <dbReference type="NCBI Taxonomy" id="5936"/>
    <lineage>
        <taxon>Eukaryota</taxon>
        <taxon>Sar</taxon>
        <taxon>Alveolata</taxon>
        <taxon>Ciliophora</taxon>
        <taxon>Intramacronucleata</taxon>
        <taxon>Spirotrichea</taxon>
        <taxon>Hypotrichia</taxon>
        <taxon>Euplotida</taxon>
        <taxon>Euplotidae</taxon>
        <taxon>Moneuplotes</taxon>
    </lineage>
</organism>
<name>A0AAD1XBJ0_EUPCR</name>
<accession>A0AAD1XBJ0</accession>
<feature type="compositionally biased region" description="Polar residues" evidence="1">
    <location>
        <begin position="1"/>
        <end position="12"/>
    </location>
</feature>
<evidence type="ECO:0000256" key="1">
    <source>
        <dbReference type="SAM" id="MobiDB-lite"/>
    </source>
</evidence>
<feature type="region of interest" description="Disordered" evidence="1">
    <location>
        <begin position="1"/>
        <end position="76"/>
    </location>
</feature>
<comment type="caution">
    <text evidence="2">The sequence shown here is derived from an EMBL/GenBank/DDBJ whole genome shotgun (WGS) entry which is preliminary data.</text>
</comment>
<evidence type="ECO:0000313" key="3">
    <source>
        <dbReference type="Proteomes" id="UP001295684"/>
    </source>
</evidence>
<dbReference type="Proteomes" id="UP001295684">
    <property type="component" value="Unassembled WGS sequence"/>
</dbReference>
<evidence type="ECO:0000313" key="2">
    <source>
        <dbReference type="EMBL" id="CAI2364906.1"/>
    </source>
</evidence>
<gene>
    <name evidence="2" type="ORF">ECRASSUSDP1_LOCUS6256</name>
</gene>
<dbReference type="EMBL" id="CAMPGE010006061">
    <property type="protein sequence ID" value="CAI2364906.1"/>
    <property type="molecule type" value="Genomic_DNA"/>
</dbReference>
<proteinExistence type="predicted"/>
<dbReference type="AlphaFoldDB" id="A0AAD1XBJ0"/>
<feature type="region of interest" description="Disordered" evidence="1">
    <location>
        <begin position="435"/>
        <end position="458"/>
    </location>
</feature>
<reference evidence="2" key="1">
    <citation type="submission" date="2023-07" db="EMBL/GenBank/DDBJ databases">
        <authorList>
            <consortium name="AG Swart"/>
            <person name="Singh M."/>
            <person name="Singh A."/>
            <person name="Seah K."/>
            <person name="Emmerich C."/>
        </authorList>
    </citation>
    <scope>NUCLEOTIDE SEQUENCE</scope>
    <source>
        <strain evidence="2">DP1</strain>
    </source>
</reference>